<dbReference type="Proteomes" id="UP001207736">
    <property type="component" value="Unassembled WGS sequence"/>
</dbReference>
<dbReference type="Pfam" id="PF03009">
    <property type="entry name" value="GDPD"/>
    <property type="match status" value="1"/>
</dbReference>
<dbReference type="PROSITE" id="PS51704">
    <property type="entry name" value="GP_PDE"/>
    <property type="match status" value="1"/>
</dbReference>
<feature type="domain" description="GP-PDE" evidence="1">
    <location>
        <begin position="1"/>
        <end position="247"/>
    </location>
</feature>
<dbReference type="CDD" id="cd08566">
    <property type="entry name" value="GDPD_AtGDE_like"/>
    <property type="match status" value="1"/>
</dbReference>
<dbReference type="EMBL" id="BQKB01000081">
    <property type="protein sequence ID" value="GJM54261.1"/>
    <property type="molecule type" value="Genomic_DNA"/>
</dbReference>
<comment type="caution">
    <text evidence="2">The sequence shown here is derived from an EMBL/GenBank/DDBJ whole genome shotgun (WGS) entry which is preliminary data.</text>
</comment>
<dbReference type="AlphaFoldDB" id="A0AAV5AW67"/>
<dbReference type="GO" id="GO:0070291">
    <property type="term" value="P:N-acylethanolamine metabolic process"/>
    <property type="evidence" value="ECO:0007669"/>
    <property type="project" value="TreeGrafter"/>
</dbReference>
<reference evidence="2 5" key="1">
    <citation type="submission" date="2021-11" db="EMBL/GenBank/DDBJ databases">
        <title>Draft genome sequence of Capnocytophaga sp. strain KC07075 isolated from cat oral cavity.</title>
        <authorList>
            <person name="Suzuki M."/>
            <person name="Imaoka K."/>
            <person name="Kimura M."/>
            <person name="Morikawa S."/>
            <person name="Maeda K."/>
        </authorList>
    </citation>
    <scope>NUCLEOTIDE SEQUENCE</scope>
    <source>
        <strain evidence="2">KC07075</strain>
        <strain evidence="3 5">KC07079</strain>
    </source>
</reference>
<dbReference type="Proteomes" id="UP001208692">
    <property type="component" value="Unassembled WGS sequence"/>
</dbReference>
<evidence type="ECO:0000313" key="4">
    <source>
        <dbReference type="Proteomes" id="UP001207736"/>
    </source>
</evidence>
<evidence type="ECO:0000313" key="2">
    <source>
        <dbReference type="EMBL" id="GJM49910.1"/>
    </source>
</evidence>
<dbReference type="PANTHER" id="PTHR46320:SF1">
    <property type="entry name" value="GLYCEROPHOSPHODIESTER PHOSPHODIESTERASE 1"/>
    <property type="match status" value="1"/>
</dbReference>
<dbReference type="PANTHER" id="PTHR46320">
    <property type="entry name" value="GLYCEROPHOSPHODIESTER PHOSPHODIESTERASE 1"/>
    <property type="match status" value="1"/>
</dbReference>
<dbReference type="EMBL" id="BQKA01000015">
    <property type="protein sequence ID" value="GJM49910.1"/>
    <property type="molecule type" value="Genomic_DNA"/>
</dbReference>
<gene>
    <name evidence="2" type="ORF">RCZ15_08850</name>
    <name evidence="3" type="ORF">RCZ16_25770</name>
</gene>
<protein>
    <submittedName>
        <fullName evidence="2">Glycerophosphoryl diester phosphodiesterase</fullName>
    </submittedName>
</protein>
<dbReference type="InterPro" id="IPR032160">
    <property type="entry name" value="DUF4996"/>
</dbReference>
<evidence type="ECO:0000313" key="3">
    <source>
        <dbReference type="EMBL" id="GJM54261.1"/>
    </source>
</evidence>
<accession>A0AAV5AW67</accession>
<dbReference type="GO" id="GO:0008889">
    <property type="term" value="F:glycerophosphodiester phosphodiesterase activity"/>
    <property type="evidence" value="ECO:0007669"/>
    <property type="project" value="TreeGrafter"/>
</dbReference>
<dbReference type="GO" id="GO:0005886">
    <property type="term" value="C:plasma membrane"/>
    <property type="evidence" value="ECO:0007669"/>
    <property type="project" value="TreeGrafter"/>
</dbReference>
<dbReference type="Pfam" id="PF16387">
    <property type="entry name" value="DUF4996"/>
    <property type="match status" value="1"/>
</dbReference>
<dbReference type="GO" id="GO:0006644">
    <property type="term" value="P:phospholipid metabolic process"/>
    <property type="evidence" value="ECO:0007669"/>
    <property type="project" value="TreeGrafter"/>
</dbReference>
<dbReference type="SUPFAM" id="SSF51695">
    <property type="entry name" value="PLC-like phosphodiesterases"/>
    <property type="match status" value="1"/>
</dbReference>
<dbReference type="InterPro" id="IPR017946">
    <property type="entry name" value="PLC-like_Pdiesterase_TIM-brl"/>
</dbReference>
<evidence type="ECO:0000259" key="1">
    <source>
        <dbReference type="PROSITE" id="PS51704"/>
    </source>
</evidence>
<dbReference type="Gene3D" id="3.20.20.190">
    <property type="entry name" value="Phosphatidylinositol (PI) phosphodiesterase"/>
    <property type="match status" value="1"/>
</dbReference>
<organism evidence="2 4">
    <name type="scientific">Capnocytophaga catalasegens</name>
    <dbReference type="NCBI Taxonomy" id="1004260"/>
    <lineage>
        <taxon>Bacteria</taxon>
        <taxon>Pseudomonadati</taxon>
        <taxon>Bacteroidota</taxon>
        <taxon>Flavobacteriia</taxon>
        <taxon>Flavobacteriales</taxon>
        <taxon>Flavobacteriaceae</taxon>
        <taxon>Capnocytophaga</taxon>
    </lineage>
</organism>
<dbReference type="InterPro" id="IPR030395">
    <property type="entry name" value="GP_PDE_dom"/>
</dbReference>
<name>A0AAV5AW67_9FLAO</name>
<proteinExistence type="predicted"/>
<dbReference type="GO" id="GO:0006580">
    <property type="term" value="P:ethanolamine metabolic process"/>
    <property type="evidence" value="ECO:0007669"/>
    <property type="project" value="TreeGrafter"/>
</dbReference>
<sequence>MVVAHRGDWREAPENSLWAIKKAYKKGANMVEIDLAITKDSVLILMHDKLIDRTTTGKGKPSDYTLAEIQQFYLRDGAGHPTEMRIPTLEQALEVAKGKVFLNLDKAFQYFDLVYPLVKKWDMEEQVLYKGKVSYEEFNQKYGTIKDKIHFMPVIWLEKGQGWDMINDYIANYNAYEFEFTVGDTEQFLIDFASLRRKGFRVWVNSLWFDHNAHHNDDNALENPNIYDWYVKNQVNIVQIDRIKELVSYLKRKKLHQKP</sequence>
<keyword evidence="5" id="KW-1185">Reference proteome</keyword>
<evidence type="ECO:0000313" key="5">
    <source>
        <dbReference type="Proteomes" id="UP001208692"/>
    </source>
</evidence>